<name>A0ABQ3ZTD5_9ACTN</name>
<comment type="caution">
    <text evidence="2">The sequence shown here is derived from an EMBL/GenBank/DDBJ whole genome shotgun (WGS) entry which is preliminary data.</text>
</comment>
<protein>
    <recommendedName>
        <fullName evidence="4">Class 3 adenylate cyclase</fullName>
    </recommendedName>
</protein>
<dbReference type="SUPFAM" id="SSF55073">
    <property type="entry name" value="Nucleotide cyclase"/>
    <property type="match status" value="1"/>
</dbReference>
<dbReference type="Gene3D" id="3.30.70.1230">
    <property type="entry name" value="Nucleotide cyclase"/>
    <property type="match status" value="1"/>
</dbReference>
<organism evidence="2 3">
    <name type="scientific">Winogradskya humida</name>
    <dbReference type="NCBI Taxonomy" id="113566"/>
    <lineage>
        <taxon>Bacteria</taxon>
        <taxon>Bacillati</taxon>
        <taxon>Actinomycetota</taxon>
        <taxon>Actinomycetes</taxon>
        <taxon>Micromonosporales</taxon>
        <taxon>Micromonosporaceae</taxon>
        <taxon>Winogradskya</taxon>
    </lineage>
</organism>
<evidence type="ECO:0000256" key="1">
    <source>
        <dbReference type="SAM" id="MobiDB-lite"/>
    </source>
</evidence>
<dbReference type="EMBL" id="BOMN01000060">
    <property type="protein sequence ID" value="GIE21807.1"/>
    <property type="molecule type" value="Genomic_DNA"/>
</dbReference>
<dbReference type="Proteomes" id="UP000603200">
    <property type="component" value="Unassembled WGS sequence"/>
</dbReference>
<evidence type="ECO:0008006" key="4">
    <source>
        <dbReference type="Google" id="ProtNLM"/>
    </source>
</evidence>
<feature type="compositionally biased region" description="Basic and acidic residues" evidence="1">
    <location>
        <begin position="15"/>
        <end position="24"/>
    </location>
</feature>
<gene>
    <name evidence="2" type="ORF">Ahu01nite_049090</name>
</gene>
<accession>A0ABQ3ZTD5</accession>
<feature type="region of interest" description="Disordered" evidence="1">
    <location>
        <begin position="44"/>
        <end position="65"/>
    </location>
</feature>
<keyword evidence="3" id="KW-1185">Reference proteome</keyword>
<reference evidence="2 3" key="1">
    <citation type="submission" date="2021-01" db="EMBL/GenBank/DDBJ databases">
        <title>Whole genome shotgun sequence of Actinoplanes humidus NBRC 14915.</title>
        <authorList>
            <person name="Komaki H."/>
            <person name="Tamura T."/>
        </authorList>
    </citation>
    <scope>NUCLEOTIDE SEQUENCE [LARGE SCALE GENOMIC DNA]</scope>
    <source>
        <strain evidence="2 3">NBRC 14915</strain>
    </source>
</reference>
<evidence type="ECO:0000313" key="2">
    <source>
        <dbReference type="EMBL" id="GIE21807.1"/>
    </source>
</evidence>
<proteinExistence type="predicted"/>
<dbReference type="InterPro" id="IPR029787">
    <property type="entry name" value="Nucleotide_cyclase"/>
</dbReference>
<evidence type="ECO:0000313" key="3">
    <source>
        <dbReference type="Proteomes" id="UP000603200"/>
    </source>
</evidence>
<feature type="region of interest" description="Disordered" evidence="1">
    <location>
        <begin position="1"/>
        <end position="32"/>
    </location>
</feature>
<sequence>MDADRAQPSESLRTLGERLLRESFPDMPTKSIDDLLDRSAIRLRETTANPDSMKRDEQTSTPSAGRSQPTFVYIVVVDIEGYGSRSAVAQASLRAAMYEETENAFEDAGLNWESVVKLDRGDGLLMLVPPTADAVTLAGKFVIALNESLREKAGSLPVEHQMRMRVALHQGDCWQDRNQWVGAAINTASLLVDAAPLRAALFSAPRATMAVIASDGIYRSLIRHGFRHLDPASFAQVEVSRKEQHEIAWVQVPGYPYPPALGPASTPKAPVVPWPEAFRGVQLDATFSGNVFGRHESKDDTTNRGKPS</sequence>